<accession>A0A699KX89</accession>
<dbReference type="AlphaFoldDB" id="A0A699KX89"/>
<dbReference type="EMBL" id="BKCJ010560004">
    <property type="protein sequence ID" value="GFB13658.1"/>
    <property type="molecule type" value="Genomic_DNA"/>
</dbReference>
<feature type="compositionally biased region" description="Basic and acidic residues" evidence="1">
    <location>
        <begin position="85"/>
        <end position="96"/>
    </location>
</feature>
<evidence type="ECO:0000313" key="2">
    <source>
        <dbReference type="EMBL" id="GFB13658.1"/>
    </source>
</evidence>
<gene>
    <name evidence="2" type="ORF">Tci_685629</name>
</gene>
<protein>
    <submittedName>
        <fullName evidence="2">Uncharacterized protein</fullName>
    </submittedName>
</protein>
<reference evidence="2" key="1">
    <citation type="journal article" date="2019" name="Sci. Rep.">
        <title>Draft genome of Tanacetum cinerariifolium, the natural source of mosquito coil.</title>
        <authorList>
            <person name="Yamashiro T."/>
            <person name="Shiraishi A."/>
            <person name="Satake H."/>
            <person name="Nakayama K."/>
        </authorList>
    </citation>
    <scope>NUCLEOTIDE SEQUENCE</scope>
</reference>
<evidence type="ECO:0000256" key="1">
    <source>
        <dbReference type="SAM" id="MobiDB-lite"/>
    </source>
</evidence>
<sequence>MDIKIDQQVALDEALVPHNTQQYGVILPVELTNEAIRNSEYYKEYYVIASGAEPPKTKESARKKQSSSDTTEPPPTRGKRLKISAKVDKPAKEKQPAKSSTQFDEQPFEEEILAFLRELGHSGEIKMIIDVNINRLHQPWRSFAAVINKCLSGKSTGYDSVRLSQAQIL</sequence>
<comment type="caution">
    <text evidence="2">The sequence shown here is derived from an EMBL/GenBank/DDBJ whole genome shotgun (WGS) entry which is preliminary data.</text>
</comment>
<name>A0A699KX89_TANCI</name>
<proteinExistence type="predicted"/>
<organism evidence="2">
    <name type="scientific">Tanacetum cinerariifolium</name>
    <name type="common">Dalmatian daisy</name>
    <name type="synonym">Chrysanthemum cinerariifolium</name>
    <dbReference type="NCBI Taxonomy" id="118510"/>
    <lineage>
        <taxon>Eukaryota</taxon>
        <taxon>Viridiplantae</taxon>
        <taxon>Streptophyta</taxon>
        <taxon>Embryophyta</taxon>
        <taxon>Tracheophyta</taxon>
        <taxon>Spermatophyta</taxon>
        <taxon>Magnoliopsida</taxon>
        <taxon>eudicotyledons</taxon>
        <taxon>Gunneridae</taxon>
        <taxon>Pentapetalae</taxon>
        <taxon>asterids</taxon>
        <taxon>campanulids</taxon>
        <taxon>Asterales</taxon>
        <taxon>Asteraceae</taxon>
        <taxon>Asteroideae</taxon>
        <taxon>Anthemideae</taxon>
        <taxon>Anthemidinae</taxon>
        <taxon>Tanacetum</taxon>
    </lineage>
</organism>
<feature type="region of interest" description="Disordered" evidence="1">
    <location>
        <begin position="53"/>
        <end position="105"/>
    </location>
</feature>